<feature type="region of interest" description="Disordered" evidence="1">
    <location>
        <begin position="381"/>
        <end position="531"/>
    </location>
</feature>
<evidence type="ECO:0000313" key="4">
    <source>
        <dbReference type="Proteomes" id="UP000703661"/>
    </source>
</evidence>
<keyword evidence="2" id="KW-1133">Transmembrane helix</keyword>
<feature type="transmembrane region" description="Helical" evidence="2">
    <location>
        <begin position="191"/>
        <end position="211"/>
    </location>
</feature>
<dbReference type="AlphaFoldDB" id="A0A9P6MZT0"/>
<dbReference type="EMBL" id="JAAAID010000249">
    <property type="protein sequence ID" value="KAG0019967.1"/>
    <property type="molecule type" value="Genomic_DNA"/>
</dbReference>
<feature type="compositionally biased region" description="Basic and acidic residues" evidence="1">
    <location>
        <begin position="320"/>
        <end position="336"/>
    </location>
</feature>
<feature type="compositionally biased region" description="Basic and acidic residues" evidence="1">
    <location>
        <begin position="458"/>
        <end position="469"/>
    </location>
</feature>
<accession>A0A9P6MZT0</accession>
<feature type="region of interest" description="Disordered" evidence="1">
    <location>
        <begin position="562"/>
        <end position="609"/>
    </location>
</feature>
<feature type="transmembrane region" description="Helical" evidence="2">
    <location>
        <begin position="133"/>
        <end position="156"/>
    </location>
</feature>
<feature type="compositionally biased region" description="Acidic residues" evidence="1">
    <location>
        <begin position="514"/>
        <end position="530"/>
    </location>
</feature>
<dbReference type="OrthoDB" id="10041630at2759"/>
<feature type="region of interest" description="Disordered" evidence="1">
    <location>
        <begin position="320"/>
        <end position="349"/>
    </location>
</feature>
<feature type="compositionally biased region" description="Low complexity" evidence="1">
    <location>
        <begin position="571"/>
        <end position="584"/>
    </location>
</feature>
<keyword evidence="2" id="KW-0812">Transmembrane</keyword>
<evidence type="ECO:0000256" key="2">
    <source>
        <dbReference type="SAM" id="Phobius"/>
    </source>
</evidence>
<feature type="compositionally biased region" description="Polar residues" evidence="1">
    <location>
        <begin position="381"/>
        <end position="390"/>
    </location>
</feature>
<comment type="caution">
    <text evidence="3">The sequence shown here is derived from an EMBL/GenBank/DDBJ whole genome shotgun (WGS) entry which is preliminary data.</text>
</comment>
<keyword evidence="2" id="KW-0472">Membrane</keyword>
<sequence length="656" mass="74705">MPASADPLRECLSNFWSGLKYFKKALRHRHDKKIRRAIWKLSVSCLLLHAISSVLAFILPHSLYPTSKQLFYPIIFLYRYARPEPWDQLFINTVRSLGYSGRPDIVAKPSPSYFGQLKNYCRRTLMAYLGVWVIQYLVNWTGLFKLPSNILALLAVNQLLQYRGIKKALWMLVLISLFIGPRWPVWAIQTFALQQLLIYELLQPYLARVNFKIWEERAWFAQYDCELRGFALGAWLLCSIPWIGAGFIPFLFPATAFFLTQSCGSLESSSRGLQGDVIERRSPGVKAVAHGKSKSTEGTWDETGIRTFVRATDRTVFKPKDHSMSKDTGYKIDPGLDRPVAGEQIQTDKEASLLRKTELYDQSRRNWDPRIYRNSFFSSEPRTAWTSKKSTPQEDFTKYNFSDRKTLESTPSAPPEPPDGSVMDSGDRLDESDAFRVPSDTGMETSPDDQQVQSATKYENRVHAKETGRRASRQVRSANKESHQTSNTPHWAEGSAPKALRKSGTAGEVKEEQRNEEEEEIDEEDEDYMENDSRDYIDYIYGQSDSVEMPRGFDGLENRASWSARRGRGQRGSLRGTRCFNGRRGYSRGGRIGRGSRSRDVDRNSRGGPMLATIISRGVQNIEEQVSQQLGGWGKQLAQRLGRVVSDPDSSRGSSR</sequence>
<evidence type="ECO:0000256" key="1">
    <source>
        <dbReference type="SAM" id="MobiDB-lite"/>
    </source>
</evidence>
<feature type="transmembrane region" description="Helical" evidence="2">
    <location>
        <begin position="37"/>
        <end position="59"/>
    </location>
</feature>
<feature type="compositionally biased region" description="Polar residues" evidence="1">
    <location>
        <begin position="442"/>
        <end position="457"/>
    </location>
</feature>
<proteinExistence type="predicted"/>
<evidence type="ECO:0000313" key="3">
    <source>
        <dbReference type="EMBL" id="KAG0019967.1"/>
    </source>
</evidence>
<protein>
    <submittedName>
        <fullName evidence="3">Uncharacterized protein</fullName>
    </submittedName>
</protein>
<organism evidence="3 4">
    <name type="scientific">Entomortierella chlamydospora</name>
    <dbReference type="NCBI Taxonomy" id="101097"/>
    <lineage>
        <taxon>Eukaryota</taxon>
        <taxon>Fungi</taxon>
        <taxon>Fungi incertae sedis</taxon>
        <taxon>Mucoromycota</taxon>
        <taxon>Mortierellomycotina</taxon>
        <taxon>Mortierellomycetes</taxon>
        <taxon>Mortierellales</taxon>
        <taxon>Mortierellaceae</taxon>
        <taxon>Entomortierella</taxon>
    </lineage>
</organism>
<feature type="compositionally biased region" description="Basic and acidic residues" evidence="1">
    <location>
        <begin position="391"/>
        <end position="407"/>
    </location>
</feature>
<reference evidence="3" key="1">
    <citation type="journal article" date="2020" name="Fungal Divers.">
        <title>Resolving the Mortierellaceae phylogeny through synthesis of multi-gene phylogenetics and phylogenomics.</title>
        <authorList>
            <person name="Vandepol N."/>
            <person name="Liber J."/>
            <person name="Desiro A."/>
            <person name="Na H."/>
            <person name="Kennedy M."/>
            <person name="Barry K."/>
            <person name="Grigoriev I.V."/>
            <person name="Miller A.N."/>
            <person name="O'Donnell K."/>
            <person name="Stajich J.E."/>
            <person name="Bonito G."/>
        </authorList>
    </citation>
    <scope>NUCLEOTIDE SEQUENCE</scope>
    <source>
        <strain evidence="3">NRRL 2769</strain>
    </source>
</reference>
<name>A0A9P6MZT0_9FUNG</name>
<gene>
    <name evidence="3" type="ORF">BGZ80_004985</name>
</gene>
<feature type="transmembrane region" description="Helical" evidence="2">
    <location>
        <begin position="232"/>
        <end position="259"/>
    </location>
</feature>
<dbReference type="Proteomes" id="UP000703661">
    <property type="component" value="Unassembled WGS sequence"/>
</dbReference>
<feature type="compositionally biased region" description="Basic and acidic residues" evidence="1">
    <location>
        <begin position="425"/>
        <end position="434"/>
    </location>
</feature>
<keyword evidence="4" id="KW-1185">Reference proteome</keyword>
<feature type="transmembrane region" description="Helical" evidence="2">
    <location>
        <begin position="168"/>
        <end position="185"/>
    </location>
</feature>